<dbReference type="EMBL" id="JAWLKE010000003">
    <property type="protein sequence ID" value="MDV6230813.1"/>
    <property type="molecule type" value="Genomic_DNA"/>
</dbReference>
<comment type="caution">
    <text evidence="3">The sequence shown here is derived from an EMBL/GenBank/DDBJ whole genome shotgun (WGS) entry which is preliminary data.</text>
</comment>
<evidence type="ECO:0000259" key="2">
    <source>
        <dbReference type="Pfam" id="PF25928"/>
    </source>
</evidence>
<organism evidence="3 4">
    <name type="scientific">Rhodococcus cercidiphylli</name>
    <dbReference type="NCBI Taxonomy" id="489916"/>
    <lineage>
        <taxon>Bacteria</taxon>
        <taxon>Bacillati</taxon>
        <taxon>Actinomycetota</taxon>
        <taxon>Actinomycetes</taxon>
        <taxon>Mycobacteriales</taxon>
        <taxon>Nocardiaceae</taxon>
        <taxon>Rhodococcus</taxon>
    </lineage>
</organism>
<dbReference type="Pfam" id="PF25928">
    <property type="entry name" value="DUF7973"/>
    <property type="match status" value="2"/>
</dbReference>
<keyword evidence="1" id="KW-0812">Transmembrane</keyword>
<dbReference type="RefSeq" id="WP_317548206.1">
    <property type="nucleotide sequence ID" value="NZ_JAWLKE010000003.1"/>
</dbReference>
<feature type="domain" description="DUF7973" evidence="2">
    <location>
        <begin position="175"/>
        <end position="310"/>
    </location>
</feature>
<dbReference type="InterPro" id="IPR058279">
    <property type="entry name" value="DUF7973"/>
</dbReference>
<feature type="transmembrane region" description="Helical" evidence="1">
    <location>
        <begin position="125"/>
        <end position="147"/>
    </location>
</feature>
<reference evidence="3 4" key="1">
    <citation type="submission" date="2023-10" db="EMBL/GenBank/DDBJ databases">
        <title>Development of a sustainable strategy for remediation of hydrocarbon-contaminated territories based on the waste exchange concept.</title>
        <authorList>
            <person name="Krivoruchko A."/>
        </authorList>
    </citation>
    <scope>NUCLEOTIDE SEQUENCE [LARGE SCALE GENOMIC DNA]</scope>
    <source>
        <strain evidence="3 4">IEGM 1322</strain>
    </source>
</reference>
<feature type="transmembrane region" description="Helical" evidence="1">
    <location>
        <begin position="189"/>
        <end position="209"/>
    </location>
</feature>
<name>A0ABU4AX39_9NOCA</name>
<sequence>MDLQLVAYIAAFGGGLVGAALGGLFVFSLCGIFCIVGVVAALAGSDYDFLGQLAFGPFLGPQVAFVGAVAAAAYAKRTGKLDDGKNILSPLVGLGSSSVLLVGGAFGVLGFAVEKALKSAVSIDSTITSAVVLTDTVALTVVILAAATRLSFGRTGLVASNRGGPGAQIATRWHPTATQAWLPFQSHRLQVATVAVGFGLAAGWLIVSLPESARALGPILLFGFSATTLLLLQIGLSGPVSHHITLPAGLAAVAVLSAGAPSTIALVAAVGVGLFSAFLAELSSRIFHTLGDSHFDPPACAIAVTTSLIVGTQLIFGQI</sequence>
<feature type="transmembrane region" description="Helical" evidence="1">
    <location>
        <begin position="215"/>
        <end position="236"/>
    </location>
</feature>
<keyword evidence="1" id="KW-1133">Transmembrane helix</keyword>
<keyword evidence="1" id="KW-0472">Membrane</keyword>
<feature type="transmembrane region" description="Helical" evidence="1">
    <location>
        <begin position="12"/>
        <end position="42"/>
    </location>
</feature>
<feature type="domain" description="DUF7973" evidence="2">
    <location>
        <begin position="4"/>
        <end position="153"/>
    </location>
</feature>
<dbReference type="Proteomes" id="UP001185899">
    <property type="component" value="Unassembled WGS sequence"/>
</dbReference>
<proteinExistence type="predicted"/>
<gene>
    <name evidence="3" type="ORF">R3P95_09655</name>
</gene>
<evidence type="ECO:0000256" key="1">
    <source>
        <dbReference type="SAM" id="Phobius"/>
    </source>
</evidence>
<evidence type="ECO:0000313" key="4">
    <source>
        <dbReference type="Proteomes" id="UP001185899"/>
    </source>
</evidence>
<evidence type="ECO:0000313" key="3">
    <source>
        <dbReference type="EMBL" id="MDV6230813.1"/>
    </source>
</evidence>
<feature type="transmembrane region" description="Helical" evidence="1">
    <location>
        <begin position="54"/>
        <end position="75"/>
    </location>
</feature>
<accession>A0ABU4AX39</accession>
<feature type="transmembrane region" description="Helical" evidence="1">
    <location>
        <begin position="87"/>
        <end position="113"/>
    </location>
</feature>
<feature type="transmembrane region" description="Helical" evidence="1">
    <location>
        <begin position="248"/>
        <end position="275"/>
    </location>
</feature>
<keyword evidence="4" id="KW-1185">Reference proteome</keyword>
<protein>
    <recommendedName>
        <fullName evidence="2">DUF7973 domain-containing protein</fullName>
    </recommendedName>
</protein>